<dbReference type="GO" id="GO:0009451">
    <property type="term" value="P:RNA modification"/>
    <property type="evidence" value="ECO:0007669"/>
    <property type="project" value="InterPro"/>
</dbReference>
<dbReference type="SUPFAM" id="SSF48452">
    <property type="entry name" value="TPR-like"/>
    <property type="match status" value="1"/>
</dbReference>
<dbReference type="FunFam" id="1.25.40.10:FF:000227">
    <property type="entry name" value="Pentatricopeptide repeat-containing protein At3g13880"/>
    <property type="match status" value="1"/>
</dbReference>
<evidence type="ECO:0000256" key="2">
    <source>
        <dbReference type="PROSITE-ProRule" id="PRU00708"/>
    </source>
</evidence>
<dbReference type="PROSITE" id="PS51375">
    <property type="entry name" value="PPR"/>
    <property type="match status" value="8"/>
</dbReference>
<dbReference type="InterPro" id="IPR002885">
    <property type="entry name" value="PPR_rpt"/>
</dbReference>
<proteinExistence type="predicted"/>
<dbReference type="FunFam" id="1.25.40.10:FF:000381">
    <property type="entry name" value="Pentatricopeptide repeat-containing protein"/>
    <property type="match status" value="1"/>
</dbReference>
<feature type="repeat" description="PPR" evidence="2">
    <location>
        <begin position="143"/>
        <end position="177"/>
    </location>
</feature>
<gene>
    <name evidence="3" type="ORF">KP509_30G066500</name>
</gene>
<feature type="repeat" description="PPR" evidence="2">
    <location>
        <begin position="244"/>
        <end position="278"/>
    </location>
</feature>
<evidence type="ECO:0008006" key="5">
    <source>
        <dbReference type="Google" id="ProtNLM"/>
    </source>
</evidence>
<feature type="repeat" description="PPR" evidence="2">
    <location>
        <begin position="749"/>
        <end position="783"/>
    </location>
</feature>
<keyword evidence="1" id="KW-0677">Repeat</keyword>
<dbReference type="InterPro" id="IPR046960">
    <property type="entry name" value="PPR_At4g14850-like_plant"/>
</dbReference>
<dbReference type="InterPro" id="IPR011990">
    <property type="entry name" value="TPR-like_helical_dom_sf"/>
</dbReference>
<comment type="caution">
    <text evidence="3">The sequence shown here is derived from an EMBL/GenBank/DDBJ whole genome shotgun (WGS) entry which is preliminary data.</text>
</comment>
<dbReference type="OMA" id="CMHASTM"/>
<name>A0A8T2R527_CERRI</name>
<feature type="repeat" description="PPR" evidence="2">
    <location>
        <begin position="547"/>
        <end position="581"/>
    </location>
</feature>
<dbReference type="Pfam" id="PF01535">
    <property type="entry name" value="PPR"/>
    <property type="match status" value="9"/>
</dbReference>
<dbReference type="Gene3D" id="1.25.40.10">
    <property type="entry name" value="Tetratricopeptide repeat domain"/>
    <property type="match status" value="7"/>
</dbReference>
<protein>
    <recommendedName>
        <fullName evidence="5">Pentatricopeptide repeat-containing protein</fullName>
    </recommendedName>
</protein>
<dbReference type="FunFam" id="1.25.40.10:FF:000090">
    <property type="entry name" value="Pentatricopeptide repeat-containing protein, chloroplastic"/>
    <property type="match status" value="1"/>
</dbReference>
<dbReference type="GO" id="GO:0003723">
    <property type="term" value="F:RNA binding"/>
    <property type="evidence" value="ECO:0007669"/>
    <property type="project" value="InterPro"/>
</dbReference>
<dbReference type="NCBIfam" id="TIGR00756">
    <property type="entry name" value="PPR"/>
    <property type="match status" value="7"/>
</dbReference>
<feature type="repeat" description="PPR" evidence="2">
    <location>
        <begin position="446"/>
        <end position="480"/>
    </location>
</feature>
<accession>A0A8T2R527</accession>
<dbReference type="Proteomes" id="UP000825935">
    <property type="component" value="Chromosome 30"/>
</dbReference>
<evidence type="ECO:0000313" key="3">
    <source>
        <dbReference type="EMBL" id="KAH7290851.1"/>
    </source>
</evidence>
<keyword evidence="4" id="KW-1185">Reference proteome</keyword>
<sequence length="905" mass="99267">MTTTMQGPNVKEFSISYISDSPFCRAGIQLSLSAGCSSRLVPLLITSYIKRSIIFSDKASVSYKNITGETGTSFNGSSKSRKELVQSCMHASTMAEAKHAHECLLQMGIIPDTFLENTLINMYVRCGSIVEAAQVFKSMDERNVFSWALILSGHVKYGQPEEALTLFWQMEKHGAVVDDVVLSTAVKACISASSIEEGRKVHGFITQRGLTPNTIVLNALIDMYAKCGSLVDALYVFDQIENKDVISWNSIIAGCGQLGHDSTALSLFECMKGTGIDPDSVTLTCVLKSFCNLQLLEEGMQLHVLILKMGREANGHVGSTLVDFYCKSGQMDIACRVFDRLSDMDIVTWNAILAGYASNAQGEKAMKAFAGLLKEDTIPNIITFINILNALTEPRFLDDGRFIHALAVEFGVECDVSVSNSLMDMYGQCGSIKDAVIMFDKPLVRDIITWNTLLMVHADAGLYAQTIELFNLMQKECFSPNEASFVTGLHACSLSVAIEAGVAMHALAVCVGEDSSMRVTNTLIDFHCKCGCLEDAHHIFSICNEKDVVSWNGLMTGYLQHGHGQTTLKLLREMQFHGSNPNEVSFVNGLSACADMESLKDGFVTHSDIVKVGLDSNLSVSTAAVDMYAKNGSMQDARDVFEKLPERTIIAWNSIISGYSDNEGEEEALHLFYAMPLEEVILDEFTFVGALNSCANLCALNEGKSIYSQYTTYGYDLNIYVGSALVDMYAKCGHVEDARHVFDALTDADLFLWTVMITGYAQHGRHQDVFKLWEKMQKTGVNPDSAIFVSVLSACSHAGLINQGLQVFSSMILDYGINPTTDHFACYVDLLGRAGCLNEAEQFIKRLPREPDASMWRALLGACKKHGNVELAKLASARLLDLEPEDHTAYVFLSEAHAIPEGAND</sequence>
<dbReference type="FunFam" id="1.25.40.10:FF:000031">
    <property type="entry name" value="Pentatricopeptide repeat-containing protein mitochondrial"/>
    <property type="match status" value="1"/>
</dbReference>
<feature type="repeat" description="PPR" evidence="2">
    <location>
        <begin position="784"/>
        <end position="819"/>
    </location>
</feature>
<evidence type="ECO:0000313" key="4">
    <source>
        <dbReference type="Proteomes" id="UP000825935"/>
    </source>
</evidence>
<dbReference type="Pfam" id="PF13041">
    <property type="entry name" value="PPR_2"/>
    <property type="match status" value="4"/>
</dbReference>
<evidence type="ECO:0000256" key="1">
    <source>
        <dbReference type="ARBA" id="ARBA00022737"/>
    </source>
</evidence>
<dbReference type="OrthoDB" id="185373at2759"/>
<feature type="repeat" description="PPR" evidence="2">
    <location>
        <begin position="112"/>
        <end position="142"/>
    </location>
</feature>
<feature type="repeat" description="PPR" evidence="2">
    <location>
        <begin position="345"/>
        <end position="379"/>
    </location>
</feature>
<reference evidence="3" key="1">
    <citation type="submission" date="2021-08" db="EMBL/GenBank/DDBJ databases">
        <title>WGS assembly of Ceratopteris richardii.</title>
        <authorList>
            <person name="Marchant D.B."/>
            <person name="Chen G."/>
            <person name="Jenkins J."/>
            <person name="Shu S."/>
            <person name="Leebens-Mack J."/>
            <person name="Grimwood J."/>
            <person name="Schmutz J."/>
            <person name="Soltis P."/>
            <person name="Soltis D."/>
            <person name="Chen Z.-H."/>
        </authorList>
    </citation>
    <scope>NUCLEOTIDE SEQUENCE</scope>
    <source>
        <strain evidence="3">Whitten #5841</strain>
        <tissue evidence="3">Leaf</tissue>
    </source>
</reference>
<dbReference type="PANTHER" id="PTHR47926">
    <property type="entry name" value="PENTATRICOPEPTIDE REPEAT-CONTAINING PROTEIN"/>
    <property type="match status" value="1"/>
</dbReference>
<dbReference type="EMBL" id="CM035435">
    <property type="protein sequence ID" value="KAH7290851.1"/>
    <property type="molecule type" value="Genomic_DNA"/>
</dbReference>
<organism evidence="3 4">
    <name type="scientific">Ceratopteris richardii</name>
    <name type="common">Triangle waterfern</name>
    <dbReference type="NCBI Taxonomy" id="49495"/>
    <lineage>
        <taxon>Eukaryota</taxon>
        <taxon>Viridiplantae</taxon>
        <taxon>Streptophyta</taxon>
        <taxon>Embryophyta</taxon>
        <taxon>Tracheophyta</taxon>
        <taxon>Polypodiopsida</taxon>
        <taxon>Polypodiidae</taxon>
        <taxon>Polypodiales</taxon>
        <taxon>Pteridineae</taxon>
        <taxon>Pteridaceae</taxon>
        <taxon>Parkerioideae</taxon>
        <taxon>Ceratopteris</taxon>
    </lineage>
</organism>
<dbReference type="AlphaFoldDB" id="A0A8T2R527"/>